<dbReference type="PIRSF" id="PIRSF000770">
    <property type="entry name" value="RNA_pol_sigma-SigE/K"/>
    <property type="match status" value="1"/>
</dbReference>
<dbReference type="Pfam" id="PF04545">
    <property type="entry name" value="Sigma70_r4"/>
    <property type="match status" value="1"/>
</dbReference>
<dbReference type="AlphaFoldDB" id="A0A117M2M5"/>
<dbReference type="SUPFAM" id="SSF88946">
    <property type="entry name" value="Sigma2 domain of RNA polymerase sigma factors"/>
    <property type="match status" value="1"/>
</dbReference>
<dbReference type="InterPro" id="IPR013325">
    <property type="entry name" value="RNA_pol_sigma_r2"/>
</dbReference>
<proteinExistence type="predicted"/>
<dbReference type="NCBIfam" id="TIGR02479">
    <property type="entry name" value="FliA_WhiG"/>
    <property type="match status" value="1"/>
</dbReference>
<organism evidence="6 7">
    <name type="scientific">Pelotomaculum thermopropionicum</name>
    <dbReference type="NCBI Taxonomy" id="110500"/>
    <lineage>
        <taxon>Bacteria</taxon>
        <taxon>Bacillati</taxon>
        <taxon>Bacillota</taxon>
        <taxon>Clostridia</taxon>
        <taxon>Eubacteriales</taxon>
        <taxon>Desulfotomaculaceae</taxon>
        <taxon>Pelotomaculum</taxon>
    </lineage>
</organism>
<dbReference type="GO" id="GO:0016987">
    <property type="term" value="F:sigma factor activity"/>
    <property type="evidence" value="ECO:0007669"/>
    <property type="project" value="UniProtKB-KW"/>
</dbReference>
<evidence type="ECO:0000256" key="3">
    <source>
        <dbReference type="ARBA" id="ARBA00023125"/>
    </source>
</evidence>
<dbReference type="Gene3D" id="1.20.140.160">
    <property type="match status" value="1"/>
</dbReference>
<dbReference type="PATRIC" id="fig|110500.4.peg.227"/>
<dbReference type="InterPro" id="IPR007630">
    <property type="entry name" value="RNA_pol_sigma70_r4"/>
</dbReference>
<dbReference type="EMBL" id="LGGS01000189">
    <property type="protein sequence ID" value="KUK80950.1"/>
    <property type="molecule type" value="Genomic_DNA"/>
</dbReference>
<dbReference type="SUPFAM" id="SSF88659">
    <property type="entry name" value="Sigma3 and sigma4 domains of RNA polymerase sigma factors"/>
    <property type="match status" value="2"/>
</dbReference>
<evidence type="ECO:0000259" key="5">
    <source>
        <dbReference type="PROSITE" id="PS00716"/>
    </source>
</evidence>
<evidence type="ECO:0000313" key="6">
    <source>
        <dbReference type="EMBL" id="KUK80950.1"/>
    </source>
</evidence>
<dbReference type="CDD" id="cd06171">
    <property type="entry name" value="Sigma70_r4"/>
    <property type="match status" value="1"/>
</dbReference>
<protein>
    <submittedName>
        <fullName evidence="6">RNA polymerase sigma factor</fullName>
    </submittedName>
</protein>
<evidence type="ECO:0000256" key="4">
    <source>
        <dbReference type="ARBA" id="ARBA00023163"/>
    </source>
</evidence>
<keyword evidence="4" id="KW-0804">Transcription</keyword>
<accession>A0A117M2M5</accession>
<dbReference type="GO" id="GO:0003899">
    <property type="term" value="F:DNA-directed RNA polymerase activity"/>
    <property type="evidence" value="ECO:0007669"/>
    <property type="project" value="InterPro"/>
</dbReference>
<dbReference type="GO" id="GO:0003677">
    <property type="term" value="F:DNA binding"/>
    <property type="evidence" value="ECO:0007669"/>
    <property type="project" value="UniProtKB-KW"/>
</dbReference>
<feature type="domain" description="RNA polymerase sigma-70" evidence="5">
    <location>
        <begin position="154"/>
        <end position="180"/>
    </location>
</feature>
<dbReference type="InterPro" id="IPR000943">
    <property type="entry name" value="RNA_pol_sigma70"/>
</dbReference>
<dbReference type="Pfam" id="PF04542">
    <property type="entry name" value="Sigma70_r2"/>
    <property type="match status" value="1"/>
</dbReference>
<dbReference type="PROSITE" id="PS00716">
    <property type="entry name" value="SIGMA70_2"/>
    <property type="match status" value="1"/>
</dbReference>
<dbReference type="Proteomes" id="UP000054705">
    <property type="component" value="Unassembled WGS sequence"/>
</dbReference>
<dbReference type="InterPro" id="IPR007627">
    <property type="entry name" value="RNA_pol_sigma70_r2"/>
</dbReference>
<dbReference type="InterPro" id="IPR012845">
    <property type="entry name" value="RNA_pol_sigma_FliA_WhiG"/>
</dbReference>
<dbReference type="Gene3D" id="1.10.1740.10">
    <property type="match status" value="1"/>
</dbReference>
<evidence type="ECO:0000256" key="1">
    <source>
        <dbReference type="ARBA" id="ARBA00023015"/>
    </source>
</evidence>
<keyword evidence="2" id="KW-0731">Sigma factor</keyword>
<keyword evidence="3" id="KW-0238">DNA-binding</keyword>
<gene>
    <name evidence="6" type="ORF">XD97_0765</name>
</gene>
<dbReference type="InterPro" id="IPR014284">
    <property type="entry name" value="RNA_pol_sigma-70_dom"/>
</dbReference>
<keyword evidence="1" id="KW-0805">Transcription regulation</keyword>
<dbReference type="NCBIfam" id="TIGR02937">
    <property type="entry name" value="sigma70-ECF"/>
    <property type="match status" value="1"/>
</dbReference>
<comment type="caution">
    <text evidence="6">The sequence shown here is derived from an EMBL/GenBank/DDBJ whole genome shotgun (WGS) entry which is preliminary data.</text>
</comment>
<dbReference type="PANTHER" id="PTHR30385">
    <property type="entry name" value="SIGMA FACTOR F FLAGELLAR"/>
    <property type="match status" value="1"/>
</dbReference>
<evidence type="ECO:0000313" key="7">
    <source>
        <dbReference type="Proteomes" id="UP000054705"/>
    </source>
</evidence>
<sequence>MEKYNPDLGVNFKTYAGSRIRGAMIDEIRKLNWLPRTMWQKIQQVNNAREKLQGEYGEQVTSEMLAGALGISMSELHKLAGQTHSLAVSSLDETLGVAGGEQVRRGDLIRDPDSPDPLDVLMKKEGRAAIVQALNQISERDRTVLALYYQEGLTLKEIGRVLEVSESRVCQLHTRALERVRDKLELPAGAGAGKKTEWKGGK</sequence>
<reference evidence="7" key="1">
    <citation type="journal article" date="2015" name="MBio">
        <title>Genome-Resolved Metagenomic Analysis Reveals Roles for Candidate Phyla and Other Microbial Community Members in Biogeochemical Transformations in Oil Reservoirs.</title>
        <authorList>
            <person name="Hu P."/>
            <person name="Tom L."/>
            <person name="Singh A."/>
            <person name="Thomas B.C."/>
            <person name="Baker B.J."/>
            <person name="Piceno Y.M."/>
            <person name="Andersen G.L."/>
            <person name="Banfield J.F."/>
        </authorList>
    </citation>
    <scope>NUCLEOTIDE SEQUENCE [LARGE SCALE GENOMIC DNA]</scope>
</reference>
<evidence type="ECO:0000256" key="2">
    <source>
        <dbReference type="ARBA" id="ARBA00023082"/>
    </source>
</evidence>
<dbReference type="PANTHER" id="PTHR30385:SF7">
    <property type="entry name" value="RNA POLYMERASE SIGMA FACTOR FLIA"/>
    <property type="match status" value="1"/>
</dbReference>
<dbReference type="GO" id="GO:0006352">
    <property type="term" value="P:DNA-templated transcription initiation"/>
    <property type="evidence" value="ECO:0007669"/>
    <property type="project" value="InterPro"/>
</dbReference>
<dbReference type="InterPro" id="IPR013324">
    <property type="entry name" value="RNA_pol_sigma_r3/r4-like"/>
</dbReference>
<name>A0A117M2M5_9FIRM</name>